<comment type="caution">
    <text evidence="2">The sequence shown here is derived from an EMBL/GenBank/DDBJ whole genome shotgun (WGS) entry which is preliminary data.</text>
</comment>
<evidence type="ECO:0000313" key="3">
    <source>
        <dbReference type="Proteomes" id="UP000216411"/>
    </source>
</evidence>
<dbReference type="Proteomes" id="UP000216411">
    <property type="component" value="Unassembled WGS sequence"/>
</dbReference>
<reference evidence="2 3" key="1">
    <citation type="journal article" date="2017" name="Genome Announc.">
        <title>Draft Genome Sequence of a Sporulating and Motile Strain of Lachnotalea glycerini Isolated from Water in Quebec City, Canada.</title>
        <authorList>
            <person name="Maheux A.F."/>
            <person name="Boudreau D.K."/>
            <person name="Berube E."/>
            <person name="Boissinot M."/>
            <person name="Raymond F."/>
            <person name="Brodeur S."/>
            <person name="Corbeil J."/>
            <person name="Isabel S."/>
            <person name="Omar R.F."/>
            <person name="Bergeron M.G."/>
        </authorList>
    </citation>
    <scope>NUCLEOTIDE SEQUENCE [LARGE SCALE GENOMIC DNA]</scope>
    <source>
        <strain evidence="2 3">CCRI-19302</strain>
    </source>
</reference>
<accession>A0A371JKF8</accession>
<dbReference type="RefSeq" id="WP_094378180.1">
    <property type="nucleotide sequence ID" value="NZ_NOKA02000001.1"/>
</dbReference>
<evidence type="ECO:0000313" key="2">
    <source>
        <dbReference type="EMBL" id="RDY33213.1"/>
    </source>
</evidence>
<evidence type="ECO:0000256" key="1">
    <source>
        <dbReference type="SAM" id="Phobius"/>
    </source>
</evidence>
<keyword evidence="3" id="KW-1185">Reference proteome</keyword>
<feature type="transmembrane region" description="Helical" evidence="1">
    <location>
        <begin position="49"/>
        <end position="69"/>
    </location>
</feature>
<gene>
    <name evidence="2" type="ORF">CG710_001435</name>
</gene>
<keyword evidence="1" id="KW-1133">Transmembrane helix</keyword>
<proteinExistence type="predicted"/>
<name>A0A371JKF8_9FIRM</name>
<dbReference type="EMBL" id="NOKA02000001">
    <property type="protein sequence ID" value="RDY33213.1"/>
    <property type="molecule type" value="Genomic_DNA"/>
</dbReference>
<organism evidence="2 3">
    <name type="scientific">Lachnotalea glycerini</name>
    <dbReference type="NCBI Taxonomy" id="1763509"/>
    <lineage>
        <taxon>Bacteria</taxon>
        <taxon>Bacillati</taxon>
        <taxon>Bacillota</taxon>
        <taxon>Clostridia</taxon>
        <taxon>Lachnospirales</taxon>
        <taxon>Lachnospiraceae</taxon>
        <taxon>Lachnotalea</taxon>
    </lineage>
</organism>
<protein>
    <submittedName>
        <fullName evidence="2">Uncharacterized protein</fullName>
    </submittedName>
</protein>
<keyword evidence="1" id="KW-0812">Transmembrane</keyword>
<keyword evidence="1" id="KW-0472">Membrane</keyword>
<sequence>MEMTYDGALVMPSGCAMMNEEEMTYVEGGGTITVTASKETVKAIAEGSVSVTALAISGLLGVGVLASLISTKVAPIIYKHILKICGVKYQAINDSFSVAGVPTCDLNLDDYM</sequence>
<dbReference type="AlphaFoldDB" id="A0A371JKF8"/>
<dbReference type="OrthoDB" id="2068326at2"/>